<organism evidence="7 8">
    <name type="scientific">Thalassococcus halodurans</name>
    <dbReference type="NCBI Taxonomy" id="373675"/>
    <lineage>
        <taxon>Bacteria</taxon>
        <taxon>Pseudomonadati</taxon>
        <taxon>Pseudomonadota</taxon>
        <taxon>Alphaproteobacteria</taxon>
        <taxon>Rhodobacterales</taxon>
        <taxon>Roseobacteraceae</taxon>
        <taxon>Thalassococcus</taxon>
    </lineage>
</organism>
<evidence type="ECO:0000256" key="3">
    <source>
        <dbReference type="ARBA" id="ARBA00022692"/>
    </source>
</evidence>
<feature type="transmembrane region" description="Helical" evidence="6">
    <location>
        <begin position="77"/>
        <end position="99"/>
    </location>
</feature>
<feature type="transmembrane region" description="Helical" evidence="6">
    <location>
        <begin position="23"/>
        <end position="40"/>
    </location>
</feature>
<dbReference type="AlphaFoldDB" id="A0A1H6BJT2"/>
<evidence type="ECO:0000313" key="7">
    <source>
        <dbReference type="EMBL" id="SEG60981.1"/>
    </source>
</evidence>
<keyword evidence="4 6" id="KW-1133">Transmembrane helix</keyword>
<dbReference type="PANTHER" id="PTHR33931">
    <property type="entry name" value="HOLIN-LIKE PROTEIN CIDA-RELATED"/>
    <property type="match status" value="1"/>
</dbReference>
<dbReference type="Proteomes" id="UP000236752">
    <property type="component" value="Unassembled WGS sequence"/>
</dbReference>
<dbReference type="PANTHER" id="PTHR33931:SF2">
    <property type="entry name" value="HOLIN-LIKE PROTEIN CIDA"/>
    <property type="match status" value="1"/>
</dbReference>
<feature type="transmembrane region" description="Helical" evidence="6">
    <location>
        <begin position="105"/>
        <end position="131"/>
    </location>
</feature>
<evidence type="ECO:0000256" key="4">
    <source>
        <dbReference type="ARBA" id="ARBA00022989"/>
    </source>
</evidence>
<keyword evidence="8" id="KW-1185">Reference proteome</keyword>
<evidence type="ECO:0000256" key="1">
    <source>
        <dbReference type="ARBA" id="ARBA00004651"/>
    </source>
</evidence>
<keyword evidence="5 6" id="KW-0472">Membrane</keyword>
<evidence type="ECO:0000256" key="5">
    <source>
        <dbReference type="ARBA" id="ARBA00023136"/>
    </source>
</evidence>
<evidence type="ECO:0000256" key="2">
    <source>
        <dbReference type="ARBA" id="ARBA00022475"/>
    </source>
</evidence>
<accession>A0A1H6BJT2</accession>
<gene>
    <name evidence="7" type="ORF">SAMN04488045_3610</name>
</gene>
<keyword evidence="3 6" id="KW-0812">Transmembrane</keyword>
<reference evidence="7 8" key="1">
    <citation type="submission" date="2016-10" db="EMBL/GenBank/DDBJ databases">
        <authorList>
            <person name="de Groot N.N."/>
        </authorList>
    </citation>
    <scope>NUCLEOTIDE SEQUENCE [LARGE SCALE GENOMIC DNA]</scope>
    <source>
        <strain evidence="7 8">DSM 26915</strain>
    </source>
</reference>
<comment type="subcellular location">
    <subcellularLocation>
        <location evidence="1">Cell membrane</location>
        <topology evidence="1">Multi-pass membrane protein</topology>
    </subcellularLocation>
</comment>
<evidence type="ECO:0000313" key="8">
    <source>
        <dbReference type="Proteomes" id="UP000236752"/>
    </source>
</evidence>
<name>A0A1H6BJT2_9RHOB</name>
<dbReference type="Pfam" id="PF03788">
    <property type="entry name" value="LrgA"/>
    <property type="match status" value="1"/>
</dbReference>
<dbReference type="GO" id="GO:0005886">
    <property type="term" value="C:plasma membrane"/>
    <property type="evidence" value="ECO:0007669"/>
    <property type="project" value="UniProtKB-SubCell"/>
</dbReference>
<dbReference type="GO" id="GO:0016787">
    <property type="term" value="F:hydrolase activity"/>
    <property type="evidence" value="ECO:0007669"/>
    <property type="project" value="UniProtKB-KW"/>
</dbReference>
<feature type="transmembrane region" description="Helical" evidence="6">
    <location>
        <begin position="46"/>
        <end position="65"/>
    </location>
</feature>
<keyword evidence="7" id="KW-0378">Hydrolase</keyword>
<proteinExistence type="predicted"/>
<dbReference type="InterPro" id="IPR005538">
    <property type="entry name" value="LrgA/CidA"/>
</dbReference>
<sequence length="139" mass="14650">MACAAQPRIWIAFRAKIGTDPHMIRAICILLLFQLAGESLSRGFDLFVPGPVIGLAALFIALLIFPKLAEVIRVAANGLLAHLSLLFVPAGVGVIAHLGTFGTNGIGLIVALIVSTALAILAAVLTFVLFARLMGQRHE</sequence>
<protein>
    <submittedName>
        <fullName evidence="7">Putative effector of murein hydrolase LrgA, UPF0299 family</fullName>
    </submittedName>
</protein>
<dbReference type="EMBL" id="FNUZ01000007">
    <property type="protein sequence ID" value="SEG60981.1"/>
    <property type="molecule type" value="Genomic_DNA"/>
</dbReference>
<evidence type="ECO:0000256" key="6">
    <source>
        <dbReference type="SAM" id="Phobius"/>
    </source>
</evidence>
<keyword evidence="2" id="KW-1003">Cell membrane</keyword>